<evidence type="ECO:0000313" key="3">
    <source>
        <dbReference type="EMBL" id="GKX30768.1"/>
    </source>
</evidence>
<dbReference type="PROSITE" id="PS51186">
    <property type="entry name" value="GNAT"/>
    <property type="match status" value="1"/>
</dbReference>
<dbReference type="AlphaFoldDB" id="A0A9W6DGT3"/>
<dbReference type="Proteomes" id="UP001144256">
    <property type="component" value="Unassembled WGS sequence"/>
</dbReference>
<dbReference type="GO" id="GO:0008080">
    <property type="term" value="F:N-acetyltransferase activity"/>
    <property type="evidence" value="ECO:0007669"/>
    <property type="project" value="InterPro"/>
</dbReference>
<evidence type="ECO:0000256" key="1">
    <source>
        <dbReference type="ARBA" id="ARBA00022679"/>
    </source>
</evidence>
<dbReference type="InterPro" id="IPR016181">
    <property type="entry name" value="Acyl_CoA_acyltransferase"/>
</dbReference>
<dbReference type="SUPFAM" id="SSF55729">
    <property type="entry name" value="Acyl-CoA N-acyltransferases (Nat)"/>
    <property type="match status" value="1"/>
</dbReference>
<proteinExistence type="predicted"/>
<dbReference type="RefSeq" id="WP_281817241.1">
    <property type="nucleotide sequence ID" value="NZ_BRLB01000011.1"/>
</dbReference>
<protein>
    <submittedName>
        <fullName evidence="3">N-acetyltransferase</fullName>
    </submittedName>
</protein>
<evidence type="ECO:0000313" key="4">
    <source>
        <dbReference type="Proteomes" id="UP001144256"/>
    </source>
</evidence>
<reference evidence="3" key="1">
    <citation type="submission" date="2022-06" db="EMBL/GenBank/DDBJ databases">
        <title>Vallitalea longa sp. nov., an anaerobic bacterium isolated from marine sediment.</title>
        <authorList>
            <person name="Hirano S."/>
            <person name="Terahara T."/>
            <person name="Mori K."/>
            <person name="Hamada M."/>
            <person name="Matsumoto R."/>
            <person name="Kobayashi T."/>
        </authorList>
    </citation>
    <scope>NUCLEOTIDE SEQUENCE</scope>
    <source>
        <strain evidence="3">SH18-1</strain>
    </source>
</reference>
<organism evidence="3 4">
    <name type="scientific">Vallitalea longa</name>
    <dbReference type="NCBI Taxonomy" id="2936439"/>
    <lineage>
        <taxon>Bacteria</taxon>
        <taxon>Bacillati</taxon>
        <taxon>Bacillota</taxon>
        <taxon>Clostridia</taxon>
        <taxon>Lachnospirales</taxon>
        <taxon>Vallitaleaceae</taxon>
        <taxon>Vallitalea</taxon>
    </lineage>
</organism>
<keyword evidence="4" id="KW-1185">Reference proteome</keyword>
<gene>
    <name evidence="3" type="ORF">SH1V18_32480</name>
</gene>
<evidence type="ECO:0000259" key="2">
    <source>
        <dbReference type="PROSITE" id="PS51186"/>
    </source>
</evidence>
<dbReference type="PANTHER" id="PTHR13947:SF37">
    <property type="entry name" value="LD18367P"/>
    <property type="match status" value="1"/>
</dbReference>
<comment type="caution">
    <text evidence="3">The sequence shown here is derived from an EMBL/GenBank/DDBJ whole genome shotgun (WGS) entry which is preliminary data.</text>
</comment>
<name>A0A9W6DGT3_9FIRM</name>
<dbReference type="Gene3D" id="3.40.630.30">
    <property type="match status" value="1"/>
</dbReference>
<sequence length="207" mass="23887">MYNINDLKIRCINSKDNEDIAKVFLEGFDNKVKNILYLPEERTYDFLVDFGILKNYYKEGYFIAEIDGEILGLMLVRWIGQKMEGNKNLGFVQLVKKYGLVATIKVLFKINLVNNNPKKGELFIEHIAVSEKARGLGIGSILLEKAFNMAESMQDIDKVSLAVIDENHRAHKLYKRLGFIDVKNITTRLGKWAVGVYKYTKMERKLI</sequence>
<keyword evidence="1" id="KW-0808">Transferase</keyword>
<dbReference type="CDD" id="cd04301">
    <property type="entry name" value="NAT_SF"/>
    <property type="match status" value="1"/>
</dbReference>
<dbReference type="EMBL" id="BRLB01000011">
    <property type="protein sequence ID" value="GKX30768.1"/>
    <property type="molecule type" value="Genomic_DNA"/>
</dbReference>
<feature type="domain" description="N-acetyltransferase" evidence="2">
    <location>
        <begin position="7"/>
        <end position="203"/>
    </location>
</feature>
<dbReference type="InterPro" id="IPR000182">
    <property type="entry name" value="GNAT_dom"/>
</dbReference>
<dbReference type="PANTHER" id="PTHR13947">
    <property type="entry name" value="GNAT FAMILY N-ACETYLTRANSFERASE"/>
    <property type="match status" value="1"/>
</dbReference>
<accession>A0A9W6DGT3</accession>
<dbReference type="Pfam" id="PF00583">
    <property type="entry name" value="Acetyltransf_1"/>
    <property type="match status" value="1"/>
</dbReference>
<dbReference type="InterPro" id="IPR050769">
    <property type="entry name" value="NAT_camello-type"/>
</dbReference>